<dbReference type="AlphaFoldDB" id="A0AAD5QM00"/>
<dbReference type="EMBL" id="JAHQIW010003011">
    <property type="protein sequence ID" value="KAJ1357043.1"/>
    <property type="molecule type" value="Genomic_DNA"/>
</dbReference>
<gene>
    <name evidence="1" type="ORF">KIN20_015066</name>
</gene>
<accession>A0AAD5QM00</accession>
<keyword evidence="2" id="KW-1185">Reference proteome</keyword>
<evidence type="ECO:0000313" key="2">
    <source>
        <dbReference type="Proteomes" id="UP001196413"/>
    </source>
</evidence>
<evidence type="ECO:0000313" key="1">
    <source>
        <dbReference type="EMBL" id="KAJ1357043.1"/>
    </source>
</evidence>
<proteinExistence type="predicted"/>
<reference evidence="1" key="1">
    <citation type="submission" date="2021-06" db="EMBL/GenBank/DDBJ databases">
        <title>Parelaphostrongylus tenuis whole genome reference sequence.</title>
        <authorList>
            <person name="Garwood T.J."/>
            <person name="Larsen P.A."/>
            <person name="Fountain-Jones N.M."/>
            <person name="Garbe J.R."/>
            <person name="Macchietto M.G."/>
            <person name="Kania S.A."/>
            <person name="Gerhold R.W."/>
            <person name="Richards J.E."/>
            <person name="Wolf T.M."/>
        </authorList>
    </citation>
    <scope>NUCLEOTIDE SEQUENCE</scope>
    <source>
        <strain evidence="1">MNPRO001-30</strain>
        <tissue evidence="1">Meninges</tissue>
    </source>
</reference>
<protein>
    <submittedName>
        <fullName evidence="1">Uncharacterized protein</fullName>
    </submittedName>
</protein>
<dbReference type="Proteomes" id="UP001196413">
    <property type="component" value="Unassembled WGS sequence"/>
</dbReference>
<comment type="caution">
    <text evidence="1">The sequence shown here is derived from an EMBL/GenBank/DDBJ whole genome shotgun (WGS) entry which is preliminary data.</text>
</comment>
<sequence>MGETLTNHCATMAHFLQTEILQFMEGGLENVQQGMDGLCRSVHSYDKCFVGKNYESCGKKAGKFLVKLTHQTSHALMELLDDVLKLNDLPRSCKEWLNQKDINGLRPRVIARRLRNNCFELFNVIPIIITVMKIYSFV</sequence>
<name>A0AAD5QM00_PARTN</name>
<organism evidence="1 2">
    <name type="scientific">Parelaphostrongylus tenuis</name>
    <name type="common">Meningeal worm</name>
    <dbReference type="NCBI Taxonomy" id="148309"/>
    <lineage>
        <taxon>Eukaryota</taxon>
        <taxon>Metazoa</taxon>
        <taxon>Ecdysozoa</taxon>
        <taxon>Nematoda</taxon>
        <taxon>Chromadorea</taxon>
        <taxon>Rhabditida</taxon>
        <taxon>Rhabditina</taxon>
        <taxon>Rhabditomorpha</taxon>
        <taxon>Strongyloidea</taxon>
        <taxon>Metastrongylidae</taxon>
        <taxon>Parelaphostrongylus</taxon>
    </lineage>
</organism>